<keyword evidence="1" id="KW-0732">Signal</keyword>
<dbReference type="SUPFAM" id="SSF69318">
    <property type="entry name" value="Integrin alpha N-terminal domain"/>
    <property type="match status" value="1"/>
</dbReference>
<dbReference type="Pfam" id="PF18962">
    <property type="entry name" value="Por_Secre_tail"/>
    <property type="match status" value="1"/>
</dbReference>
<dbReference type="InterPro" id="IPR011519">
    <property type="entry name" value="UnbV_ASPIC"/>
</dbReference>
<organism evidence="4 5">
    <name type="scientific">Aquaticitalea lipolytica</name>
    <dbReference type="NCBI Taxonomy" id="1247562"/>
    <lineage>
        <taxon>Bacteria</taxon>
        <taxon>Pseudomonadati</taxon>
        <taxon>Bacteroidota</taxon>
        <taxon>Flavobacteriia</taxon>
        <taxon>Flavobacteriales</taxon>
        <taxon>Flavobacteriaceae</taxon>
        <taxon>Aquaticitalea</taxon>
    </lineage>
</organism>
<evidence type="ECO:0000313" key="4">
    <source>
        <dbReference type="EMBL" id="GFZ76646.1"/>
    </source>
</evidence>
<comment type="caution">
    <text evidence="4">The sequence shown here is derived from an EMBL/GenBank/DDBJ whole genome shotgun (WGS) entry which is preliminary data.</text>
</comment>
<dbReference type="Proteomes" id="UP000598120">
    <property type="component" value="Unassembled WGS sequence"/>
</dbReference>
<name>A0A8J2XF03_9FLAO</name>
<dbReference type="EMBL" id="BMIC01000001">
    <property type="protein sequence ID" value="GFZ76646.1"/>
    <property type="molecule type" value="Genomic_DNA"/>
</dbReference>
<dbReference type="NCBIfam" id="TIGR04183">
    <property type="entry name" value="Por_Secre_tail"/>
    <property type="match status" value="1"/>
</dbReference>
<keyword evidence="5" id="KW-1185">Reference proteome</keyword>
<dbReference type="InterPro" id="IPR026444">
    <property type="entry name" value="Secre_tail"/>
</dbReference>
<evidence type="ECO:0000259" key="2">
    <source>
        <dbReference type="Pfam" id="PF07593"/>
    </source>
</evidence>
<dbReference type="Gene3D" id="2.130.10.130">
    <property type="entry name" value="Integrin alpha, N-terminal"/>
    <property type="match status" value="1"/>
</dbReference>
<evidence type="ECO:0008006" key="6">
    <source>
        <dbReference type="Google" id="ProtNLM"/>
    </source>
</evidence>
<protein>
    <recommendedName>
        <fullName evidence="6">RNA-binding protein</fullName>
    </recommendedName>
</protein>
<dbReference type="Pfam" id="PF13517">
    <property type="entry name" value="FG-GAP_3"/>
    <property type="match status" value="2"/>
</dbReference>
<accession>A0A8J2XF03</accession>
<evidence type="ECO:0000313" key="5">
    <source>
        <dbReference type="Proteomes" id="UP000598120"/>
    </source>
</evidence>
<dbReference type="PANTHER" id="PTHR16026:SF0">
    <property type="entry name" value="CARTILAGE ACIDIC PROTEIN 1"/>
    <property type="match status" value="1"/>
</dbReference>
<dbReference type="InterPro" id="IPR027039">
    <property type="entry name" value="Crtac1"/>
</dbReference>
<dbReference type="InterPro" id="IPR013517">
    <property type="entry name" value="FG-GAP"/>
</dbReference>
<evidence type="ECO:0000256" key="1">
    <source>
        <dbReference type="ARBA" id="ARBA00022729"/>
    </source>
</evidence>
<dbReference type="AlphaFoldDB" id="A0A8J2XF03"/>
<proteinExistence type="predicted"/>
<evidence type="ECO:0000259" key="3">
    <source>
        <dbReference type="Pfam" id="PF18962"/>
    </source>
</evidence>
<dbReference type="Pfam" id="PF07593">
    <property type="entry name" value="UnbV_ASPIC"/>
    <property type="match status" value="1"/>
</dbReference>
<gene>
    <name evidence="4" type="ORF">GCM10011531_02380</name>
</gene>
<dbReference type="InterPro" id="IPR028994">
    <property type="entry name" value="Integrin_alpha_N"/>
</dbReference>
<sequence>MNGDKLDDIIRLSSATSLQIEYQSPTGVFTRLNYGNLPGNGSEWGMAIADVDKNGFNDIIVGGAYNGLKLLTANSTGTNYTTTTLGGPNIFLQNINFADIDNNGTIDIFACHDEGVSSAYSNNGTGTFTINNAGLINAISPDPNDDDSGNYGSIWTDYDNDGDLDLYISKCRLGVNNPLDGRRVNILYQNDGNNNYTEVGVAAGLVPYAQSWSANFEDIDNDGDLDCVLINHDVTNMIYVNNGNGTFTDITASTGIATELASIGGNGIQVIMEDFDNDTLVDIFITVRGGNHYLFKNTGSNTFSPVTNPFPTSTRIQTAAVGDLDNDGFLDVIAAFGNGYNGPSSSISDKLFINSGNANNWSEITLQGSPSNINGIGARIEIYGAWGKQIREVRSGESYGIMNSMMTHFGLGTNSSITKIVVKWPSGTVDELFNPNINESITIVEGITLSTNETSESKFKVYPNPTRGNITIEGLQSSANVNYELYDITGKIVQTKTLLSSTNMNVNISHLQSGIYFLNLYENNKRYVHKVVKD</sequence>
<dbReference type="PANTHER" id="PTHR16026">
    <property type="entry name" value="CARTILAGE ACIDIC PROTEIN 1"/>
    <property type="match status" value="1"/>
</dbReference>
<reference evidence="4 5" key="1">
    <citation type="journal article" date="2014" name="Int. J. Syst. Evol. Microbiol.">
        <title>Complete genome sequence of Corynebacterium casei LMG S-19264T (=DSM 44701T), isolated from a smear-ripened cheese.</title>
        <authorList>
            <consortium name="US DOE Joint Genome Institute (JGI-PGF)"/>
            <person name="Walter F."/>
            <person name="Albersmeier A."/>
            <person name="Kalinowski J."/>
            <person name="Ruckert C."/>
        </authorList>
    </citation>
    <scope>NUCLEOTIDE SEQUENCE [LARGE SCALE GENOMIC DNA]</scope>
    <source>
        <strain evidence="4 5">CGMCC 1.15295</strain>
    </source>
</reference>
<feature type="domain" description="Secretion system C-terminal sorting" evidence="3">
    <location>
        <begin position="461"/>
        <end position="532"/>
    </location>
</feature>
<feature type="domain" description="ASPIC/UnbV" evidence="2">
    <location>
        <begin position="375"/>
        <end position="441"/>
    </location>
</feature>